<protein>
    <recommendedName>
        <fullName evidence="3">Reverse transcriptase</fullName>
    </recommendedName>
</protein>
<name>A0AAV3P5D1_LITER</name>
<gene>
    <name evidence="1" type="ORF">LIER_36403</name>
</gene>
<reference evidence="1 2" key="1">
    <citation type="submission" date="2024-01" db="EMBL/GenBank/DDBJ databases">
        <title>The complete chloroplast genome sequence of Lithospermum erythrorhizon: insights into the phylogenetic relationship among Boraginaceae species and the maternal lineages of purple gromwells.</title>
        <authorList>
            <person name="Okada T."/>
            <person name="Watanabe K."/>
        </authorList>
    </citation>
    <scope>NUCLEOTIDE SEQUENCE [LARGE SCALE GENOMIC DNA]</scope>
</reference>
<dbReference type="PANTHER" id="PTHR33116:SF78">
    <property type="entry name" value="OS12G0587133 PROTEIN"/>
    <property type="match status" value="1"/>
</dbReference>
<dbReference type="Proteomes" id="UP001454036">
    <property type="component" value="Unassembled WGS sequence"/>
</dbReference>
<accession>A0AAV3P5D1</accession>
<proteinExistence type="predicted"/>
<comment type="caution">
    <text evidence="1">The sequence shown here is derived from an EMBL/GenBank/DDBJ whole genome shotgun (WGS) entry which is preliminary data.</text>
</comment>
<sequence>MVAWDFLWEVMNVMGFLERRSPFSLPISACDGSSGRSVKEGKLQVIQNVESLASHICFFADDMFILCRASMETDVCIKNVLIKFGKIAGLSRNLSKSSLYCAGIGAELREEISQVLGIGSDRLLVKYLGVPLITSRLSRRDCSGLVEKIV</sequence>
<keyword evidence="2" id="KW-1185">Reference proteome</keyword>
<dbReference type="PANTHER" id="PTHR33116">
    <property type="entry name" value="REVERSE TRANSCRIPTASE ZINC-BINDING DOMAIN-CONTAINING PROTEIN-RELATED-RELATED"/>
    <property type="match status" value="1"/>
</dbReference>
<dbReference type="AlphaFoldDB" id="A0AAV3P5D1"/>
<evidence type="ECO:0008006" key="3">
    <source>
        <dbReference type="Google" id="ProtNLM"/>
    </source>
</evidence>
<evidence type="ECO:0000313" key="1">
    <source>
        <dbReference type="EMBL" id="GAA0146879.1"/>
    </source>
</evidence>
<organism evidence="1 2">
    <name type="scientific">Lithospermum erythrorhizon</name>
    <name type="common">Purple gromwell</name>
    <name type="synonym">Lithospermum officinale var. erythrorhizon</name>
    <dbReference type="NCBI Taxonomy" id="34254"/>
    <lineage>
        <taxon>Eukaryota</taxon>
        <taxon>Viridiplantae</taxon>
        <taxon>Streptophyta</taxon>
        <taxon>Embryophyta</taxon>
        <taxon>Tracheophyta</taxon>
        <taxon>Spermatophyta</taxon>
        <taxon>Magnoliopsida</taxon>
        <taxon>eudicotyledons</taxon>
        <taxon>Gunneridae</taxon>
        <taxon>Pentapetalae</taxon>
        <taxon>asterids</taxon>
        <taxon>lamiids</taxon>
        <taxon>Boraginales</taxon>
        <taxon>Boraginaceae</taxon>
        <taxon>Boraginoideae</taxon>
        <taxon>Lithospermeae</taxon>
        <taxon>Lithospermum</taxon>
    </lineage>
</organism>
<dbReference type="EMBL" id="BAABME010016654">
    <property type="protein sequence ID" value="GAA0146879.1"/>
    <property type="molecule type" value="Genomic_DNA"/>
</dbReference>
<evidence type="ECO:0000313" key="2">
    <source>
        <dbReference type="Proteomes" id="UP001454036"/>
    </source>
</evidence>